<dbReference type="SUPFAM" id="SSF88659">
    <property type="entry name" value="Sigma3 and sigma4 domains of RNA polymerase sigma factors"/>
    <property type="match status" value="1"/>
</dbReference>
<dbReference type="Pfam" id="PF08281">
    <property type="entry name" value="Sigma70_r4_2"/>
    <property type="match status" value="1"/>
</dbReference>
<dbReference type="CDD" id="cd06171">
    <property type="entry name" value="Sigma70_r4"/>
    <property type="match status" value="1"/>
</dbReference>
<dbReference type="InterPro" id="IPR039425">
    <property type="entry name" value="RNA_pol_sigma-70-like"/>
</dbReference>
<evidence type="ECO:0000256" key="3">
    <source>
        <dbReference type="ARBA" id="ARBA00023082"/>
    </source>
</evidence>
<dbReference type="SUPFAM" id="SSF88946">
    <property type="entry name" value="Sigma2 domain of RNA polymerase sigma factors"/>
    <property type="match status" value="1"/>
</dbReference>
<dbReference type="InterPro" id="IPR013249">
    <property type="entry name" value="RNA_pol_sigma70_r4_t2"/>
</dbReference>
<dbReference type="NCBIfam" id="TIGR02985">
    <property type="entry name" value="Sig70_bacteroi1"/>
    <property type="match status" value="1"/>
</dbReference>
<protein>
    <submittedName>
        <fullName evidence="7">RNA polymerase sigma-70 factor, ECF subfamily</fullName>
    </submittedName>
</protein>
<evidence type="ECO:0000256" key="2">
    <source>
        <dbReference type="ARBA" id="ARBA00023015"/>
    </source>
</evidence>
<evidence type="ECO:0000256" key="1">
    <source>
        <dbReference type="ARBA" id="ARBA00010641"/>
    </source>
</evidence>
<feature type="domain" description="RNA polymerase sigma-70 region 2" evidence="5">
    <location>
        <begin position="68"/>
        <end position="130"/>
    </location>
</feature>
<dbReference type="GO" id="GO:0006352">
    <property type="term" value="P:DNA-templated transcription initiation"/>
    <property type="evidence" value="ECO:0007669"/>
    <property type="project" value="InterPro"/>
</dbReference>
<keyword evidence="3" id="KW-0731">Sigma factor</keyword>
<dbReference type="PANTHER" id="PTHR43133:SF46">
    <property type="entry name" value="RNA POLYMERASE SIGMA-70 FACTOR ECF SUBFAMILY"/>
    <property type="match status" value="1"/>
</dbReference>
<gene>
    <name evidence="7" type="ORF">SAMN06269250_6343</name>
</gene>
<feature type="domain" description="RNA polymerase sigma factor 70 region 4 type 2" evidence="6">
    <location>
        <begin position="165"/>
        <end position="213"/>
    </location>
</feature>
<dbReference type="InterPro" id="IPR007627">
    <property type="entry name" value="RNA_pol_sigma70_r2"/>
</dbReference>
<dbReference type="NCBIfam" id="TIGR02937">
    <property type="entry name" value="sigma70-ECF"/>
    <property type="match status" value="1"/>
</dbReference>
<dbReference type="PANTHER" id="PTHR43133">
    <property type="entry name" value="RNA POLYMERASE ECF-TYPE SIGMA FACTO"/>
    <property type="match status" value="1"/>
</dbReference>
<evidence type="ECO:0000313" key="8">
    <source>
        <dbReference type="Proteomes" id="UP000219452"/>
    </source>
</evidence>
<keyword evidence="2" id="KW-0805">Transcription regulation</keyword>
<evidence type="ECO:0000256" key="4">
    <source>
        <dbReference type="ARBA" id="ARBA00023163"/>
    </source>
</evidence>
<name>A0A286GVR8_9BACT</name>
<dbReference type="Gene3D" id="1.10.1740.10">
    <property type="match status" value="1"/>
</dbReference>
<dbReference type="InterPro" id="IPR014327">
    <property type="entry name" value="RNA_pol_sigma70_bacteroid"/>
</dbReference>
<comment type="similarity">
    <text evidence="1">Belongs to the sigma-70 factor family. ECF subfamily.</text>
</comment>
<evidence type="ECO:0000313" key="7">
    <source>
        <dbReference type="EMBL" id="SOD99276.1"/>
    </source>
</evidence>
<dbReference type="Proteomes" id="UP000219452">
    <property type="component" value="Unassembled WGS sequence"/>
</dbReference>
<dbReference type="InterPro" id="IPR013324">
    <property type="entry name" value="RNA_pol_sigma_r3/r4-like"/>
</dbReference>
<dbReference type="GO" id="GO:0016987">
    <property type="term" value="F:sigma factor activity"/>
    <property type="evidence" value="ECO:0007669"/>
    <property type="project" value="UniProtKB-KW"/>
</dbReference>
<dbReference type="InterPro" id="IPR014284">
    <property type="entry name" value="RNA_pol_sigma-70_dom"/>
</dbReference>
<proteinExistence type="inferred from homology"/>
<dbReference type="EMBL" id="OCNH01000009">
    <property type="protein sequence ID" value="SOD99276.1"/>
    <property type="molecule type" value="Genomic_DNA"/>
</dbReference>
<dbReference type="InterPro" id="IPR013325">
    <property type="entry name" value="RNA_pol_sigma_r2"/>
</dbReference>
<dbReference type="GO" id="GO:0003677">
    <property type="term" value="F:DNA binding"/>
    <property type="evidence" value="ECO:0007669"/>
    <property type="project" value="InterPro"/>
</dbReference>
<evidence type="ECO:0000259" key="6">
    <source>
        <dbReference type="Pfam" id="PF08281"/>
    </source>
</evidence>
<dbReference type="InterPro" id="IPR036388">
    <property type="entry name" value="WH-like_DNA-bd_sf"/>
</dbReference>
<accession>A0A286GVR8</accession>
<sequence length="235" mass="27767">MTWFDIAGLSCTEMALTEKKDPNELSPIRRIGPYQENTREFAMVPMTNDELFLKNAMDQNPEKGVELLYRRYFQPLCNHAIKYVGSKTIAEDLVSDVFFEFYKTGAFAGIQSSYRFYLFRAVRNRAFSYVKWELKRVEPFEEKHDFDFSAAQGPDAISQFEEMFQDVQNAVNTLPIQRRKIYLMNRFEGKRYQEIADELQLSVKTVEVQLYRANKFVRALLKEKWFLAFIAFLID</sequence>
<keyword evidence="4" id="KW-0804">Transcription</keyword>
<dbReference type="AlphaFoldDB" id="A0A286GVR8"/>
<dbReference type="RefSeq" id="WP_245878029.1">
    <property type="nucleotide sequence ID" value="NZ_OCNH01000009.1"/>
</dbReference>
<keyword evidence="8" id="KW-1185">Reference proteome</keyword>
<organism evidence="7 8">
    <name type="scientific">Spirosoma fluviale</name>
    <dbReference type="NCBI Taxonomy" id="1597977"/>
    <lineage>
        <taxon>Bacteria</taxon>
        <taxon>Pseudomonadati</taxon>
        <taxon>Bacteroidota</taxon>
        <taxon>Cytophagia</taxon>
        <taxon>Cytophagales</taxon>
        <taxon>Cytophagaceae</taxon>
        <taxon>Spirosoma</taxon>
    </lineage>
</organism>
<evidence type="ECO:0000259" key="5">
    <source>
        <dbReference type="Pfam" id="PF04542"/>
    </source>
</evidence>
<reference evidence="8" key="1">
    <citation type="submission" date="2017-09" db="EMBL/GenBank/DDBJ databases">
        <authorList>
            <person name="Varghese N."/>
            <person name="Submissions S."/>
        </authorList>
    </citation>
    <scope>NUCLEOTIDE SEQUENCE [LARGE SCALE GENOMIC DNA]</scope>
    <source>
        <strain evidence="8">DSM 29961</strain>
    </source>
</reference>
<dbReference type="Gene3D" id="1.10.10.10">
    <property type="entry name" value="Winged helix-like DNA-binding domain superfamily/Winged helix DNA-binding domain"/>
    <property type="match status" value="1"/>
</dbReference>
<dbReference type="Pfam" id="PF04542">
    <property type="entry name" value="Sigma70_r2"/>
    <property type="match status" value="1"/>
</dbReference>